<dbReference type="Proteomes" id="UP001056120">
    <property type="component" value="Linkage Group LG16"/>
</dbReference>
<proteinExistence type="predicted"/>
<gene>
    <name evidence="1" type="ORF">L1987_48373</name>
</gene>
<reference evidence="2" key="1">
    <citation type="journal article" date="2022" name="Mol. Ecol. Resour.">
        <title>The genomes of chicory, endive, great burdock and yacon provide insights into Asteraceae palaeo-polyploidization history and plant inulin production.</title>
        <authorList>
            <person name="Fan W."/>
            <person name="Wang S."/>
            <person name="Wang H."/>
            <person name="Wang A."/>
            <person name="Jiang F."/>
            <person name="Liu H."/>
            <person name="Zhao H."/>
            <person name="Xu D."/>
            <person name="Zhang Y."/>
        </authorList>
    </citation>
    <scope>NUCLEOTIDE SEQUENCE [LARGE SCALE GENOMIC DNA]</scope>
    <source>
        <strain evidence="2">cv. Yunnan</strain>
    </source>
</reference>
<evidence type="ECO:0000313" key="1">
    <source>
        <dbReference type="EMBL" id="KAI3773837.1"/>
    </source>
</evidence>
<evidence type="ECO:0000313" key="2">
    <source>
        <dbReference type="Proteomes" id="UP001056120"/>
    </source>
</evidence>
<protein>
    <submittedName>
        <fullName evidence="1">Uncharacterized protein</fullName>
    </submittedName>
</protein>
<comment type="caution">
    <text evidence="1">The sequence shown here is derived from an EMBL/GenBank/DDBJ whole genome shotgun (WGS) entry which is preliminary data.</text>
</comment>
<reference evidence="1 2" key="2">
    <citation type="journal article" date="2022" name="Mol. Ecol. Resour.">
        <title>The genomes of chicory, endive, great burdock and yacon provide insights into Asteraceae paleo-polyploidization history and plant inulin production.</title>
        <authorList>
            <person name="Fan W."/>
            <person name="Wang S."/>
            <person name="Wang H."/>
            <person name="Wang A."/>
            <person name="Jiang F."/>
            <person name="Liu H."/>
            <person name="Zhao H."/>
            <person name="Xu D."/>
            <person name="Zhang Y."/>
        </authorList>
    </citation>
    <scope>NUCLEOTIDE SEQUENCE [LARGE SCALE GENOMIC DNA]</scope>
    <source>
        <strain evidence="2">cv. Yunnan</strain>
        <tissue evidence="1">Leaves</tissue>
    </source>
</reference>
<name>A0ACB9FRK5_9ASTR</name>
<organism evidence="1 2">
    <name type="scientific">Smallanthus sonchifolius</name>
    <dbReference type="NCBI Taxonomy" id="185202"/>
    <lineage>
        <taxon>Eukaryota</taxon>
        <taxon>Viridiplantae</taxon>
        <taxon>Streptophyta</taxon>
        <taxon>Embryophyta</taxon>
        <taxon>Tracheophyta</taxon>
        <taxon>Spermatophyta</taxon>
        <taxon>Magnoliopsida</taxon>
        <taxon>eudicotyledons</taxon>
        <taxon>Gunneridae</taxon>
        <taxon>Pentapetalae</taxon>
        <taxon>asterids</taxon>
        <taxon>campanulids</taxon>
        <taxon>Asterales</taxon>
        <taxon>Asteraceae</taxon>
        <taxon>Asteroideae</taxon>
        <taxon>Heliantheae alliance</taxon>
        <taxon>Millerieae</taxon>
        <taxon>Smallanthus</taxon>
    </lineage>
</organism>
<sequence length="158" mass="17857">MEDLAKDESSEKGANTTTSPAAGERTWVLSTQDPDRGGNKTLTNVFALGMTNVDDPLIEDVYDTDEEETGGVNREPVSITPEFVRRKRDKLKTQLEELEKAEWMEELRTKLSFKTLGNTGENKGTNQEERRKKKSSPEEHNDLLDDGTRDTKERLPLS</sequence>
<dbReference type="EMBL" id="CM042033">
    <property type="protein sequence ID" value="KAI3773837.1"/>
    <property type="molecule type" value="Genomic_DNA"/>
</dbReference>
<keyword evidence="2" id="KW-1185">Reference proteome</keyword>
<accession>A0ACB9FRK5</accession>